<comment type="caution">
    <text evidence="3">The sequence shown here is derived from an EMBL/GenBank/DDBJ whole genome shotgun (WGS) entry which is preliminary data.</text>
</comment>
<dbReference type="STRING" id="1798.AWC30_10790"/>
<keyword evidence="4" id="KW-1185">Reference proteome</keyword>
<gene>
    <name evidence="3" type="ORF">AWC30_10790</name>
</gene>
<evidence type="ECO:0000259" key="2">
    <source>
        <dbReference type="Pfam" id="PF13810"/>
    </source>
</evidence>
<feature type="signal peptide" evidence="1">
    <location>
        <begin position="1"/>
        <end position="25"/>
    </location>
</feature>
<dbReference type="RefSeq" id="WP_085110162.1">
    <property type="nucleotide sequence ID" value="NZ_JACKSN010000012.1"/>
</dbReference>
<keyword evidence="1" id="KW-0732">Signal</keyword>
<dbReference type="Pfam" id="PF13810">
    <property type="entry name" value="DUF4185"/>
    <property type="match status" value="1"/>
</dbReference>
<feature type="domain" description="DUF4185" evidence="2">
    <location>
        <begin position="157"/>
        <end position="485"/>
    </location>
</feature>
<evidence type="ECO:0000313" key="4">
    <source>
        <dbReference type="Proteomes" id="UP000193090"/>
    </source>
</evidence>
<accession>A0A1X2EJ26</accession>
<dbReference type="InterPro" id="IPR025442">
    <property type="entry name" value="DUF4185"/>
</dbReference>
<reference evidence="3 4" key="1">
    <citation type="submission" date="2016-01" db="EMBL/GenBank/DDBJ databases">
        <title>The new phylogeny of the genus Mycobacterium.</title>
        <authorList>
            <person name="Tarcisio F."/>
            <person name="Conor M."/>
            <person name="Antonella G."/>
            <person name="Elisabetta G."/>
            <person name="Giulia F.S."/>
            <person name="Sara T."/>
            <person name="Anna F."/>
            <person name="Clotilde B."/>
            <person name="Roberto B."/>
            <person name="Veronica D.S."/>
            <person name="Fabio R."/>
            <person name="Monica P."/>
            <person name="Olivier J."/>
            <person name="Enrico T."/>
            <person name="Nicola S."/>
        </authorList>
    </citation>
    <scope>NUCLEOTIDE SEQUENCE [LARGE SCALE GENOMIC DNA]</scope>
    <source>
        <strain evidence="3 4">DSM 44153</strain>
    </source>
</reference>
<dbReference type="EMBL" id="LQPZ01000028">
    <property type="protein sequence ID" value="ORX03370.1"/>
    <property type="molecule type" value="Genomic_DNA"/>
</dbReference>
<feature type="chain" id="PRO_5012032747" description="DUF4185 domain-containing protein" evidence="1">
    <location>
        <begin position="26"/>
        <end position="489"/>
    </location>
</feature>
<evidence type="ECO:0000256" key="1">
    <source>
        <dbReference type="SAM" id="SignalP"/>
    </source>
</evidence>
<dbReference type="AlphaFoldDB" id="A0A1X2EJ26"/>
<dbReference type="Proteomes" id="UP000193090">
    <property type="component" value="Unassembled WGS sequence"/>
</dbReference>
<protein>
    <recommendedName>
        <fullName evidence="2">DUF4185 domain-containing protein</fullName>
    </recommendedName>
</protein>
<sequence length="489" mass="52670">MKVHRRLGAAALVATLTAVAPVVVAAPAAADPCSVFVPGPQSRMMPQQAPQQRMLPRLPILHLPIGRKPAEPGTVTAPDSAIMTPSAALLPDASGQPVPNPAVPQSVLPDDFTPDSIARNVTEPAQPRSAAPTAVAAEGEATMVEWVTGATGPGNIAPNNTYSRFGISGTDLGIMWDNGYSGADRQLLMAFGDTFGNCDIPGQEWRSNVLFRTSDTDPAHGISVPAAQYGNLKAGSPVNANRPNFSKQIINSLGLANEVTIIPTAAISVGTTQYINFMSISAWGQPGSWSTNFSAIAVSNDNGENWTVPQSSIRPSMFFAVPSVFFMWGEQNFQQQAYVKKDGYVYAYGTTPGRGGSVFLSRVAEGQITDRWAYEYYTPFGWVRWFPFLAIQVVFDRTSELSVAYSKELDKFLMLYTNTFNNVVMRTAENPEGPWSDATTLVSAAGKGGIYAPYIHPWSPVITGDGNELYFTMSQWSNYNVALMKATVS</sequence>
<name>A0A1X2EJ26_9MYCO</name>
<organism evidence="3 4">
    <name type="scientific">Mycolicibacillus trivialis</name>
    <dbReference type="NCBI Taxonomy" id="1798"/>
    <lineage>
        <taxon>Bacteria</taxon>
        <taxon>Bacillati</taxon>
        <taxon>Actinomycetota</taxon>
        <taxon>Actinomycetes</taxon>
        <taxon>Mycobacteriales</taxon>
        <taxon>Mycobacteriaceae</taxon>
        <taxon>Mycolicibacillus</taxon>
    </lineage>
</organism>
<evidence type="ECO:0000313" key="3">
    <source>
        <dbReference type="EMBL" id="ORX03370.1"/>
    </source>
</evidence>
<proteinExistence type="predicted"/>